<dbReference type="SMART" id="SM00312">
    <property type="entry name" value="PX"/>
    <property type="match status" value="1"/>
</dbReference>
<feature type="domain" description="PLD phosphodiesterase" evidence="9">
    <location>
        <begin position="897"/>
        <end position="924"/>
    </location>
</feature>
<keyword evidence="5 7" id="KW-0442">Lipid degradation</keyword>
<evidence type="ECO:0000313" key="12">
    <source>
        <dbReference type="EMBL" id="CAF1221359.1"/>
    </source>
</evidence>
<dbReference type="PANTHER" id="PTHR18896">
    <property type="entry name" value="PHOSPHOLIPASE D"/>
    <property type="match status" value="1"/>
</dbReference>
<feature type="domain" description="PX" evidence="10">
    <location>
        <begin position="81"/>
        <end position="218"/>
    </location>
</feature>
<feature type="compositionally biased region" description="Polar residues" evidence="8">
    <location>
        <begin position="568"/>
        <end position="581"/>
    </location>
</feature>
<feature type="compositionally biased region" description="Basic and acidic residues" evidence="8">
    <location>
        <begin position="520"/>
        <end position="538"/>
    </location>
</feature>
<name>A0A814GIL5_9BILA</name>
<dbReference type="InterPro" id="IPR001736">
    <property type="entry name" value="PLipase_D/transphosphatidylase"/>
</dbReference>
<dbReference type="Pfam" id="PF00787">
    <property type="entry name" value="PX"/>
    <property type="match status" value="1"/>
</dbReference>
<dbReference type="Gene3D" id="3.30.1520.10">
    <property type="entry name" value="Phox-like domain"/>
    <property type="match status" value="1"/>
</dbReference>
<feature type="compositionally biased region" description="Basic and acidic residues" evidence="8">
    <location>
        <begin position="592"/>
        <end position="603"/>
    </location>
</feature>
<evidence type="ECO:0000256" key="3">
    <source>
        <dbReference type="ARBA" id="ARBA00022737"/>
    </source>
</evidence>
<dbReference type="InterPro" id="IPR025202">
    <property type="entry name" value="PLD-like_dom"/>
</dbReference>
<dbReference type="Gene3D" id="3.30.870.10">
    <property type="entry name" value="Endonuclease Chain A"/>
    <property type="match status" value="3"/>
</dbReference>
<comment type="similarity">
    <text evidence="2 7">Belongs to the phospholipase D family.</text>
</comment>
<evidence type="ECO:0000256" key="7">
    <source>
        <dbReference type="PIRNR" id="PIRNR009376"/>
    </source>
</evidence>
<keyword evidence="4 7" id="KW-0378">Hydrolase</keyword>
<dbReference type="InterPro" id="IPR016555">
    <property type="entry name" value="PLipase_D_euk"/>
</dbReference>
<feature type="domain" description="PLD phosphodiesterase" evidence="9">
    <location>
        <begin position="473"/>
        <end position="500"/>
    </location>
</feature>
<gene>
    <name evidence="11" type="ORF">BJG266_LOCUS15711</name>
    <name evidence="12" type="ORF">QVE165_LOCUS26917</name>
</gene>
<comment type="caution">
    <text evidence="11">The sequence shown here is derived from an EMBL/GenBank/DDBJ whole genome shotgun (WGS) entry which is preliminary data.</text>
</comment>
<dbReference type="EC" id="3.1.4.4" evidence="7"/>
<dbReference type="PROSITE" id="PS50035">
    <property type="entry name" value="PLD"/>
    <property type="match status" value="2"/>
</dbReference>
<evidence type="ECO:0000256" key="4">
    <source>
        <dbReference type="ARBA" id="ARBA00022801"/>
    </source>
</evidence>
<feature type="compositionally biased region" description="Basic and acidic residues" evidence="8">
    <location>
        <begin position="143"/>
        <end position="158"/>
    </location>
</feature>
<dbReference type="InterPro" id="IPR036871">
    <property type="entry name" value="PX_dom_sf"/>
</dbReference>
<feature type="region of interest" description="Disordered" evidence="8">
    <location>
        <begin position="520"/>
        <end position="632"/>
    </location>
</feature>
<dbReference type="Proteomes" id="UP000663877">
    <property type="component" value="Unassembled WGS sequence"/>
</dbReference>
<evidence type="ECO:0000259" key="10">
    <source>
        <dbReference type="PROSITE" id="PS50195"/>
    </source>
</evidence>
<dbReference type="EMBL" id="CAJNOI010000070">
    <property type="protein sequence ID" value="CAF0996840.1"/>
    <property type="molecule type" value="Genomic_DNA"/>
</dbReference>
<evidence type="ECO:0000256" key="2">
    <source>
        <dbReference type="ARBA" id="ARBA00008664"/>
    </source>
</evidence>
<evidence type="ECO:0000313" key="13">
    <source>
        <dbReference type="Proteomes" id="UP000663832"/>
    </source>
</evidence>
<dbReference type="InterPro" id="IPR015679">
    <property type="entry name" value="PLipase_D_fam"/>
</dbReference>
<accession>A0A814GIL5</accession>
<keyword evidence="3" id="KW-0677">Repeat</keyword>
<keyword evidence="6" id="KW-0443">Lipid metabolism</keyword>
<dbReference type="InterPro" id="IPR001683">
    <property type="entry name" value="PX_dom"/>
</dbReference>
<dbReference type="AlphaFoldDB" id="A0A814GIL5"/>
<evidence type="ECO:0000313" key="14">
    <source>
        <dbReference type="Proteomes" id="UP000663877"/>
    </source>
</evidence>
<dbReference type="CDD" id="cd09141">
    <property type="entry name" value="PLDc_vPLD1_2_yPLD_like_2"/>
    <property type="match status" value="1"/>
</dbReference>
<dbReference type="Pfam" id="PF13091">
    <property type="entry name" value="PLDc_2"/>
    <property type="match status" value="1"/>
</dbReference>
<evidence type="ECO:0000256" key="5">
    <source>
        <dbReference type="ARBA" id="ARBA00022963"/>
    </source>
</evidence>
<proteinExistence type="inferred from homology"/>
<organism evidence="11 14">
    <name type="scientific">Adineta steineri</name>
    <dbReference type="NCBI Taxonomy" id="433720"/>
    <lineage>
        <taxon>Eukaryota</taxon>
        <taxon>Metazoa</taxon>
        <taxon>Spiralia</taxon>
        <taxon>Gnathifera</taxon>
        <taxon>Rotifera</taxon>
        <taxon>Eurotatoria</taxon>
        <taxon>Bdelloidea</taxon>
        <taxon>Adinetida</taxon>
        <taxon>Adinetidae</taxon>
        <taxon>Adineta</taxon>
    </lineage>
</organism>
<dbReference type="Proteomes" id="UP000663832">
    <property type="component" value="Unassembled WGS sequence"/>
</dbReference>
<dbReference type="SUPFAM" id="SSF64268">
    <property type="entry name" value="PX domain"/>
    <property type="match status" value="1"/>
</dbReference>
<sequence>MNITNPSDGINGFVQCTTDAVDITTTTRNTIERHMQYLPYPNENFHDKCEDISIDQEDDQYPLQQIYLRSNKIFLSHHPVEVINIEAERIYNPLGEFLNPYLYTITIRYGSIYEWTIKRRYKHFHELHQSLLHYIKSEFKKSRHDSNKHDENNDENHKLIQKQQPRFPTQNDRIAFINEFSIRDRCKVLQTYLNKVLKHPIFREHIAMRIFLEISPLSFVRGLGKSFREGNLFKRSNDDYRGRSIFIRMLFQCNPCKLYHDQKWFVIKDSYFVYIQLDSALIGFPMLIDQEFNLDRRFRKTRTKKGIQIKNSQRRMIIKCQRDYERDHWFNSLMEIKNKSIFTQQHLFESFAPKRQKQYAQWFINGQSYMEALAKAILSAREEIFISDWWLSPEIRLIRPFQDDSMQLDNLLGKRAEEGVRVYVLLFKDIIQVVGLNSLHSKRKLVGKSPNKKNIKVIRHPDHRILPGTESSFLYSHHEKTVVIDQRIAFIGGIDLCWGRWDTDDYRLVDLSDENVTELKLPEELADQPKEESAKEEAAVETTTEMSKNTIPTSLFGDANDKQEESNEASNKNSQQDNNENVIEPIGNRSNNTEKKPHNESKWQRIFKRNKRNDSDDSSADEQDTSVSDEKPKTIVGVTPVVDDKTRFFLGKDYSNYYEKDFEFVEKFDEDYIDRKLSPRMPWHDEVLVVSGEAARDCARHFIQRWNIHKADKFRFKESYPYLLPKTYDDQELSDKSFLQSILPNDRSPICIDAQCVRSASFWSCGINNVERSVQNAYIHMIDNAEHFIYIENQFFVTIAEDTSIKNDIGNALYRRIIRAHINKEKFRIFIFLPLLPGFANSNAVQAELYFIMRSINKGETSLYQRLIRDGVSNPEEYLTFYGMRNWDILMGSLVTEIIYVHSKLMIVDDRMCICGSANLNDRSMQGTRDSEVCLVVNDIEMVDSYLNGKLEKVGIFCSTWRKKLFRQILGIKNEEEVNIDDPCSDEFYEYFRRIAKTNTDIYEEVFNSIPTNKIRKFVDVEPYKEKSKLKETDPKTAHEKCKQIQGFIVEFPIDFLADDMTMPKWTTSEGMAPISLWT</sequence>
<dbReference type="GO" id="GO:0035556">
    <property type="term" value="P:intracellular signal transduction"/>
    <property type="evidence" value="ECO:0007669"/>
    <property type="project" value="InterPro"/>
</dbReference>
<dbReference type="PROSITE" id="PS50195">
    <property type="entry name" value="PX"/>
    <property type="match status" value="1"/>
</dbReference>
<dbReference type="PIRSF" id="PIRSF009376">
    <property type="entry name" value="Phospholipase_D_euk"/>
    <property type="match status" value="1"/>
</dbReference>
<feature type="region of interest" description="Disordered" evidence="8">
    <location>
        <begin position="143"/>
        <end position="164"/>
    </location>
</feature>
<dbReference type="GO" id="GO:0004630">
    <property type="term" value="F:phospholipase D activity"/>
    <property type="evidence" value="ECO:0007669"/>
    <property type="project" value="UniProtKB-UniRule"/>
</dbReference>
<reference evidence="11" key="1">
    <citation type="submission" date="2021-02" db="EMBL/GenBank/DDBJ databases">
        <authorList>
            <person name="Nowell W R."/>
        </authorList>
    </citation>
    <scope>NUCLEOTIDE SEQUENCE</scope>
</reference>
<dbReference type="GO" id="GO:0009395">
    <property type="term" value="P:phospholipid catabolic process"/>
    <property type="evidence" value="ECO:0007669"/>
    <property type="project" value="TreeGrafter"/>
</dbReference>
<dbReference type="Pfam" id="PF00614">
    <property type="entry name" value="PLDc"/>
    <property type="match status" value="1"/>
</dbReference>
<comment type="catalytic activity">
    <reaction evidence="1 7">
        <text>a 1,2-diacyl-sn-glycero-3-phosphocholine + H2O = a 1,2-diacyl-sn-glycero-3-phosphate + choline + H(+)</text>
        <dbReference type="Rhea" id="RHEA:14445"/>
        <dbReference type="ChEBI" id="CHEBI:15354"/>
        <dbReference type="ChEBI" id="CHEBI:15377"/>
        <dbReference type="ChEBI" id="CHEBI:15378"/>
        <dbReference type="ChEBI" id="CHEBI:57643"/>
        <dbReference type="ChEBI" id="CHEBI:58608"/>
        <dbReference type="EC" id="3.1.4.4"/>
    </reaction>
</comment>
<dbReference type="OrthoDB" id="14911at2759"/>
<dbReference type="GO" id="GO:0006654">
    <property type="term" value="P:phosphatidic acid biosynthetic process"/>
    <property type="evidence" value="ECO:0007669"/>
    <property type="project" value="InterPro"/>
</dbReference>
<dbReference type="EMBL" id="CAJNOM010000202">
    <property type="protein sequence ID" value="CAF1221359.1"/>
    <property type="molecule type" value="Genomic_DNA"/>
</dbReference>
<keyword evidence="13" id="KW-1185">Reference proteome</keyword>
<dbReference type="GO" id="GO:0035091">
    <property type="term" value="F:phosphatidylinositol binding"/>
    <property type="evidence" value="ECO:0007669"/>
    <property type="project" value="InterPro"/>
</dbReference>
<evidence type="ECO:0000313" key="11">
    <source>
        <dbReference type="EMBL" id="CAF0996840.1"/>
    </source>
</evidence>
<evidence type="ECO:0000256" key="8">
    <source>
        <dbReference type="SAM" id="MobiDB-lite"/>
    </source>
</evidence>
<evidence type="ECO:0000259" key="9">
    <source>
        <dbReference type="PROSITE" id="PS50035"/>
    </source>
</evidence>
<dbReference type="SMART" id="SM00155">
    <property type="entry name" value="PLDc"/>
    <property type="match status" value="2"/>
</dbReference>
<dbReference type="SUPFAM" id="SSF56024">
    <property type="entry name" value="Phospholipase D/nuclease"/>
    <property type="match status" value="2"/>
</dbReference>
<dbReference type="PANTHER" id="PTHR18896:SF76">
    <property type="entry name" value="PHOSPHOLIPASE"/>
    <property type="match status" value="1"/>
</dbReference>
<evidence type="ECO:0000256" key="1">
    <source>
        <dbReference type="ARBA" id="ARBA00000798"/>
    </source>
</evidence>
<evidence type="ECO:0000256" key="6">
    <source>
        <dbReference type="ARBA" id="ARBA00023098"/>
    </source>
</evidence>
<protein>
    <recommendedName>
        <fullName evidence="7">Phospholipase</fullName>
        <ecNumber evidence="7">3.1.4.4</ecNumber>
    </recommendedName>
</protein>